<dbReference type="PANTHER" id="PTHR43800:SF1">
    <property type="entry name" value="PEPTIDYL-LYSINE N-ACETYLTRANSFERASE YJAB"/>
    <property type="match status" value="1"/>
</dbReference>
<protein>
    <submittedName>
        <fullName evidence="4">N-acetyltransferase</fullName>
        <ecNumber evidence="4">2.3.1.-</ecNumber>
    </submittedName>
</protein>
<keyword evidence="1 4" id="KW-0808">Transferase</keyword>
<reference evidence="4" key="2">
    <citation type="submission" date="2021-09" db="EMBL/GenBank/DDBJ databases">
        <authorList>
            <person name="Gilroy R."/>
        </authorList>
    </citation>
    <scope>NUCLEOTIDE SEQUENCE</scope>
    <source>
        <strain evidence="4">CHK193-16274</strain>
    </source>
</reference>
<dbReference type="EC" id="2.3.1.-" evidence="4"/>
<evidence type="ECO:0000313" key="5">
    <source>
        <dbReference type="Proteomes" id="UP000749320"/>
    </source>
</evidence>
<dbReference type="RefSeq" id="WP_191375954.1">
    <property type="nucleotide sequence ID" value="NZ_CAJFOD010000043.1"/>
</dbReference>
<gene>
    <name evidence="4" type="ORF">K8V91_11460</name>
</gene>
<comment type="caution">
    <text evidence="4">The sequence shown here is derived from an EMBL/GenBank/DDBJ whole genome shotgun (WGS) entry which is preliminary data.</text>
</comment>
<dbReference type="InterPro" id="IPR016181">
    <property type="entry name" value="Acyl_CoA_acyltransferase"/>
</dbReference>
<dbReference type="InterPro" id="IPR000182">
    <property type="entry name" value="GNAT_dom"/>
</dbReference>
<organism evidence="4 5">
    <name type="scientific">Thomasclavelia spiroformis</name>
    <dbReference type="NCBI Taxonomy" id="29348"/>
    <lineage>
        <taxon>Bacteria</taxon>
        <taxon>Bacillati</taxon>
        <taxon>Bacillota</taxon>
        <taxon>Erysipelotrichia</taxon>
        <taxon>Erysipelotrichales</taxon>
        <taxon>Coprobacillaceae</taxon>
        <taxon>Thomasclavelia</taxon>
    </lineage>
</organism>
<feature type="domain" description="N-acetyltransferase" evidence="3">
    <location>
        <begin position="1"/>
        <end position="142"/>
    </location>
</feature>
<evidence type="ECO:0000259" key="3">
    <source>
        <dbReference type="PROSITE" id="PS51186"/>
    </source>
</evidence>
<dbReference type="Gene3D" id="3.40.630.30">
    <property type="match status" value="1"/>
</dbReference>
<name>A0A921KKB3_9FIRM</name>
<dbReference type="PROSITE" id="PS51186">
    <property type="entry name" value="GNAT"/>
    <property type="match status" value="1"/>
</dbReference>
<dbReference type="PANTHER" id="PTHR43800">
    <property type="entry name" value="PEPTIDYL-LYSINE N-ACETYLTRANSFERASE YJAB"/>
    <property type="match status" value="1"/>
</dbReference>
<evidence type="ECO:0000256" key="1">
    <source>
        <dbReference type="ARBA" id="ARBA00022679"/>
    </source>
</evidence>
<dbReference type="CDD" id="cd04301">
    <property type="entry name" value="NAT_SF"/>
    <property type="match status" value="1"/>
</dbReference>
<dbReference type="AlphaFoldDB" id="A0A921KKB3"/>
<keyword evidence="2 4" id="KW-0012">Acyltransferase</keyword>
<dbReference type="Pfam" id="PF13508">
    <property type="entry name" value="Acetyltransf_7"/>
    <property type="match status" value="1"/>
</dbReference>
<accession>A0A921KKB3</accession>
<dbReference type="Proteomes" id="UP000749320">
    <property type="component" value="Unassembled WGS sequence"/>
</dbReference>
<dbReference type="EMBL" id="DYWV01000390">
    <property type="protein sequence ID" value="HJF41530.1"/>
    <property type="molecule type" value="Genomic_DNA"/>
</dbReference>
<dbReference type="SUPFAM" id="SSF55729">
    <property type="entry name" value="Acyl-CoA N-acyltransferases (Nat)"/>
    <property type="match status" value="1"/>
</dbReference>
<evidence type="ECO:0000313" key="4">
    <source>
        <dbReference type="EMBL" id="HJF41530.1"/>
    </source>
</evidence>
<evidence type="ECO:0000256" key="2">
    <source>
        <dbReference type="ARBA" id="ARBA00023315"/>
    </source>
</evidence>
<dbReference type="NCBIfam" id="NF007853">
    <property type="entry name" value="PRK10562.1"/>
    <property type="match status" value="1"/>
</dbReference>
<reference evidence="4" key="1">
    <citation type="journal article" date="2021" name="PeerJ">
        <title>Extensive microbial diversity within the chicken gut microbiome revealed by metagenomics and culture.</title>
        <authorList>
            <person name="Gilroy R."/>
            <person name="Ravi A."/>
            <person name="Getino M."/>
            <person name="Pursley I."/>
            <person name="Horton D.L."/>
            <person name="Alikhan N.F."/>
            <person name="Baker D."/>
            <person name="Gharbi K."/>
            <person name="Hall N."/>
            <person name="Watson M."/>
            <person name="Adriaenssens E.M."/>
            <person name="Foster-Nyarko E."/>
            <person name="Jarju S."/>
            <person name="Secka A."/>
            <person name="Antonio M."/>
            <person name="Oren A."/>
            <person name="Chaudhuri R.R."/>
            <person name="La Ragione R."/>
            <person name="Hildebrand F."/>
            <person name="Pallen M.J."/>
        </authorList>
    </citation>
    <scope>NUCLEOTIDE SEQUENCE</scope>
    <source>
        <strain evidence="4">CHK193-16274</strain>
    </source>
</reference>
<proteinExistence type="predicted"/>
<dbReference type="GO" id="GO:0016747">
    <property type="term" value="F:acyltransferase activity, transferring groups other than amino-acyl groups"/>
    <property type="evidence" value="ECO:0007669"/>
    <property type="project" value="InterPro"/>
</dbReference>
<sequence length="142" mass="17167">MIRKFKEDDLNTVMQIWFDTNIKAHHFISRQYWIDNYEMVKDILPKKEIYVYEDDNINQINGFIGLMDNYIAGIFVNKNNQSRGIGKQLLDYVKEIKETLNLSVYQKNIRAISFYQREQFVIQSEHIDNDNSEKEFIMNWNK</sequence>